<protein>
    <submittedName>
        <fullName evidence="2">Uncharacterized protein</fullName>
    </submittedName>
</protein>
<reference evidence="3" key="1">
    <citation type="submission" date="2013-03" db="EMBL/GenBank/DDBJ databases">
        <title>The Genome Sequence of Anopheles minimus MINIMUS1.</title>
        <authorList>
            <consortium name="The Broad Institute Genomics Platform"/>
            <person name="Neafsey D.E."/>
            <person name="Walton C."/>
            <person name="Walker B."/>
            <person name="Young S.K."/>
            <person name="Zeng Q."/>
            <person name="Gargeya S."/>
            <person name="Fitzgerald M."/>
            <person name="Haas B."/>
            <person name="Abouelleil A."/>
            <person name="Allen A.W."/>
            <person name="Alvarado L."/>
            <person name="Arachchi H.M."/>
            <person name="Berlin A.M."/>
            <person name="Chapman S.B."/>
            <person name="Gainer-Dewar J."/>
            <person name="Goldberg J."/>
            <person name="Griggs A."/>
            <person name="Gujja S."/>
            <person name="Hansen M."/>
            <person name="Howarth C."/>
            <person name="Imamovic A."/>
            <person name="Ireland A."/>
            <person name="Larimer J."/>
            <person name="McCowan C."/>
            <person name="Murphy C."/>
            <person name="Pearson M."/>
            <person name="Poon T.W."/>
            <person name="Priest M."/>
            <person name="Roberts A."/>
            <person name="Saif S."/>
            <person name="Shea T."/>
            <person name="Sisk P."/>
            <person name="Sykes S."/>
            <person name="Wortman J."/>
            <person name="Nusbaum C."/>
            <person name="Birren B."/>
        </authorList>
    </citation>
    <scope>NUCLEOTIDE SEQUENCE [LARGE SCALE GENOMIC DNA]</scope>
    <source>
        <strain evidence="3">MINIMUS1</strain>
    </source>
</reference>
<sequence>MDPPVDPGETTPPGINDHTTLEWNGTALKPTQRNNINKNLERLPPTALSTGQFNGPNMLIDDFRPLHSRYSYSWAI</sequence>
<organism evidence="2 3">
    <name type="scientific">Anopheles minimus</name>
    <dbReference type="NCBI Taxonomy" id="112268"/>
    <lineage>
        <taxon>Eukaryota</taxon>
        <taxon>Metazoa</taxon>
        <taxon>Ecdysozoa</taxon>
        <taxon>Arthropoda</taxon>
        <taxon>Hexapoda</taxon>
        <taxon>Insecta</taxon>
        <taxon>Pterygota</taxon>
        <taxon>Neoptera</taxon>
        <taxon>Endopterygota</taxon>
        <taxon>Diptera</taxon>
        <taxon>Nematocera</taxon>
        <taxon>Culicoidea</taxon>
        <taxon>Culicidae</taxon>
        <taxon>Anophelinae</taxon>
        <taxon>Anopheles</taxon>
    </lineage>
</organism>
<feature type="region of interest" description="Disordered" evidence="1">
    <location>
        <begin position="1"/>
        <end position="22"/>
    </location>
</feature>
<keyword evidence="3" id="KW-1185">Reference proteome</keyword>
<proteinExistence type="predicted"/>
<dbReference type="STRING" id="112268.A0A182WGS6"/>
<dbReference type="AlphaFoldDB" id="A0A182WGS6"/>
<evidence type="ECO:0000313" key="3">
    <source>
        <dbReference type="Proteomes" id="UP000075920"/>
    </source>
</evidence>
<dbReference type="EnsemblMetazoa" id="AMIN009576-RA">
    <property type="protein sequence ID" value="AMIN009576-PA"/>
    <property type="gene ID" value="AMIN009576"/>
</dbReference>
<dbReference type="VEuPathDB" id="VectorBase:AMIN009576"/>
<evidence type="ECO:0000256" key="1">
    <source>
        <dbReference type="SAM" id="MobiDB-lite"/>
    </source>
</evidence>
<dbReference type="Proteomes" id="UP000075920">
    <property type="component" value="Unassembled WGS sequence"/>
</dbReference>
<accession>A0A182WGS6</accession>
<name>A0A182WGS6_9DIPT</name>
<evidence type="ECO:0000313" key="2">
    <source>
        <dbReference type="EnsemblMetazoa" id="AMIN009576-PA"/>
    </source>
</evidence>
<reference evidence="2" key="2">
    <citation type="submission" date="2020-05" db="UniProtKB">
        <authorList>
            <consortium name="EnsemblMetazoa"/>
        </authorList>
    </citation>
    <scope>IDENTIFICATION</scope>
    <source>
        <strain evidence="2">MINIMUS1</strain>
    </source>
</reference>